<comment type="caution">
    <text evidence="1">The sequence shown here is derived from an EMBL/GenBank/DDBJ whole genome shotgun (WGS) entry which is preliminary data.</text>
</comment>
<dbReference type="EMBL" id="JBBWUH010000005">
    <property type="protein sequence ID" value="KAK8166648.1"/>
    <property type="molecule type" value="Genomic_DNA"/>
</dbReference>
<evidence type="ECO:0000313" key="2">
    <source>
        <dbReference type="Proteomes" id="UP001456524"/>
    </source>
</evidence>
<dbReference type="Proteomes" id="UP001456524">
    <property type="component" value="Unassembled WGS sequence"/>
</dbReference>
<reference evidence="1 2" key="1">
    <citation type="journal article" date="2022" name="G3 (Bethesda)">
        <title>Enemy or ally: a genomic approach to elucidate the lifestyle of Phyllosticta citrichinaensis.</title>
        <authorList>
            <person name="Buijs V.A."/>
            <person name="Groenewald J.Z."/>
            <person name="Haridas S."/>
            <person name="LaButti K.M."/>
            <person name="Lipzen A."/>
            <person name="Martin F.M."/>
            <person name="Barry K."/>
            <person name="Grigoriev I.V."/>
            <person name="Crous P.W."/>
            <person name="Seidl M.F."/>
        </authorList>
    </citation>
    <scope>NUCLEOTIDE SEQUENCE [LARGE SCALE GENOMIC DNA]</scope>
    <source>
        <strain evidence="1 2">CBS 129764</strain>
    </source>
</reference>
<name>A0ABR1XTT6_9PEZI</name>
<gene>
    <name evidence="1" type="ORF">IWX90DRAFT_219255</name>
</gene>
<keyword evidence="2" id="KW-1185">Reference proteome</keyword>
<accession>A0ABR1XTT6</accession>
<organism evidence="1 2">
    <name type="scientific">Phyllosticta citrichinensis</name>
    <dbReference type="NCBI Taxonomy" id="1130410"/>
    <lineage>
        <taxon>Eukaryota</taxon>
        <taxon>Fungi</taxon>
        <taxon>Dikarya</taxon>
        <taxon>Ascomycota</taxon>
        <taxon>Pezizomycotina</taxon>
        <taxon>Dothideomycetes</taxon>
        <taxon>Dothideomycetes incertae sedis</taxon>
        <taxon>Botryosphaeriales</taxon>
        <taxon>Phyllostictaceae</taxon>
        <taxon>Phyllosticta</taxon>
    </lineage>
</organism>
<protein>
    <submittedName>
        <fullName evidence="1">Uncharacterized protein</fullName>
    </submittedName>
</protein>
<proteinExistence type="predicted"/>
<evidence type="ECO:0000313" key="1">
    <source>
        <dbReference type="EMBL" id="KAK8166648.1"/>
    </source>
</evidence>
<sequence length="345" mass="38167">MGPPARRAPATAQMGKPPQYRHTFAALCTCSPRAGKLLGPTLTSFVGRARVVACLGWGISTARCSLPCARASPNMKSRVSHRIRLDANHSGRCGLDARDETVRLTTTSASPVERQSHLHFFLGRPDISSSSAAQLPSRVVPRERPFTSIVFWKKLARALALRFHFAMDRCKNAPRHRGATPASEIQRGWLVHVEGKQRMKCEANKPCRSGGAGRAVSHWASRGRRARDLSLSPRPTYVGNANGVNRLNQGAWSFWPVKCQSRHGGALRNASRRLADVADPAFSVPFIRLNFFYPVELACRFFLSRTVLLFRLDFSPESFASKYDLKASDVSQSFDVHVQTCVALV</sequence>